<dbReference type="PROSITE" id="PS51449">
    <property type="entry name" value="MTTASE_N"/>
    <property type="match status" value="1"/>
</dbReference>
<dbReference type="PANTHER" id="PTHR43020:SF2">
    <property type="entry name" value="MITOCHONDRIAL TRNA METHYLTHIOTRANSFERASE CDK5RAP1"/>
    <property type="match status" value="1"/>
</dbReference>
<dbReference type="Pfam" id="PF00919">
    <property type="entry name" value="UPF0004"/>
    <property type="match status" value="1"/>
</dbReference>
<dbReference type="InterPro" id="IPR013848">
    <property type="entry name" value="Methylthiotransferase_N"/>
</dbReference>
<feature type="domain" description="TRAM" evidence="13">
    <location>
        <begin position="376"/>
        <end position="439"/>
    </location>
</feature>
<comment type="cofactor">
    <cofactor evidence="12">
        <name>[4Fe-4S] cluster</name>
        <dbReference type="ChEBI" id="CHEBI:49883"/>
    </cofactor>
    <text evidence="12">Binds 2 [4Fe-4S] clusters. One cluster is coordinated with 3 cysteines and an exchangeable S-adenosyl-L-methionine.</text>
</comment>
<proteinExistence type="inferred from homology"/>
<dbReference type="Pfam" id="PF01938">
    <property type="entry name" value="TRAM"/>
    <property type="match status" value="1"/>
</dbReference>
<dbReference type="EC" id="2.8.4.3" evidence="8 12"/>
<dbReference type="PANTHER" id="PTHR43020">
    <property type="entry name" value="CDK5 REGULATORY SUBUNIT-ASSOCIATED PROTEIN 1"/>
    <property type="match status" value="1"/>
</dbReference>
<dbReference type="NCBIfam" id="TIGR00089">
    <property type="entry name" value="MiaB/RimO family radical SAM methylthiotransferase"/>
    <property type="match status" value="1"/>
</dbReference>
<dbReference type="Pfam" id="PF04055">
    <property type="entry name" value="Radical_SAM"/>
    <property type="match status" value="1"/>
</dbReference>
<organism evidence="16 17">
    <name type="scientific">Sumerlaea chitinivorans</name>
    <dbReference type="NCBI Taxonomy" id="2250252"/>
    <lineage>
        <taxon>Bacteria</taxon>
        <taxon>Candidatus Sumerlaeota</taxon>
        <taxon>Candidatus Sumerlaeia</taxon>
        <taxon>Candidatus Sumerlaeales</taxon>
        <taxon>Candidatus Sumerlaeaceae</taxon>
        <taxon>Candidatus Sumerlaea</taxon>
    </lineage>
</organism>
<evidence type="ECO:0000256" key="12">
    <source>
        <dbReference type="HAMAP-Rule" id="MF_01864"/>
    </source>
</evidence>
<feature type="binding site" evidence="12">
    <location>
        <position position="14"/>
    </location>
    <ligand>
        <name>[4Fe-4S] cluster</name>
        <dbReference type="ChEBI" id="CHEBI:49883"/>
        <label>1</label>
    </ligand>
</feature>
<accession>A0A2Z4Y328</accession>
<feature type="domain" description="Radical SAM core" evidence="15">
    <location>
        <begin position="144"/>
        <end position="373"/>
    </location>
</feature>
<evidence type="ECO:0000256" key="5">
    <source>
        <dbReference type="ARBA" id="ARBA00022723"/>
    </source>
</evidence>
<dbReference type="InterPro" id="IPR007197">
    <property type="entry name" value="rSAM"/>
</dbReference>
<dbReference type="InterPro" id="IPR005839">
    <property type="entry name" value="Methylthiotransferase"/>
</dbReference>
<gene>
    <name evidence="12" type="primary">miaB</name>
    <name evidence="16" type="ORF">BRCON_0824</name>
</gene>
<dbReference type="FunFam" id="3.40.50.12160:FF:000003">
    <property type="entry name" value="CDK5 regulatory subunit-associated protein 1"/>
    <property type="match status" value="1"/>
</dbReference>
<evidence type="ECO:0000256" key="4">
    <source>
        <dbReference type="ARBA" id="ARBA00022691"/>
    </source>
</evidence>
<dbReference type="Gene3D" id="3.80.30.20">
    <property type="entry name" value="tm_1862 like domain"/>
    <property type="match status" value="1"/>
</dbReference>
<comment type="catalytic activity">
    <reaction evidence="12">
        <text>N(6)-dimethylallyladenosine(37) in tRNA + (sulfur carrier)-SH + AH2 + 2 S-adenosyl-L-methionine = 2-methylsulfanyl-N(6)-dimethylallyladenosine(37) in tRNA + (sulfur carrier)-H + 5'-deoxyadenosine + L-methionine + A + S-adenosyl-L-homocysteine + 2 H(+)</text>
        <dbReference type="Rhea" id="RHEA:37067"/>
        <dbReference type="Rhea" id="RHEA-COMP:10375"/>
        <dbReference type="Rhea" id="RHEA-COMP:10376"/>
        <dbReference type="Rhea" id="RHEA-COMP:14737"/>
        <dbReference type="Rhea" id="RHEA-COMP:14739"/>
        <dbReference type="ChEBI" id="CHEBI:13193"/>
        <dbReference type="ChEBI" id="CHEBI:15378"/>
        <dbReference type="ChEBI" id="CHEBI:17319"/>
        <dbReference type="ChEBI" id="CHEBI:17499"/>
        <dbReference type="ChEBI" id="CHEBI:29917"/>
        <dbReference type="ChEBI" id="CHEBI:57844"/>
        <dbReference type="ChEBI" id="CHEBI:57856"/>
        <dbReference type="ChEBI" id="CHEBI:59789"/>
        <dbReference type="ChEBI" id="CHEBI:64428"/>
        <dbReference type="ChEBI" id="CHEBI:74415"/>
        <dbReference type="ChEBI" id="CHEBI:74417"/>
        <dbReference type="EC" id="2.8.4.3"/>
    </reaction>
</comment>
<evidence type="ECO:0000313" key="16">
    <source>
        <dbReference type="EMBL" id="AXA35601.1"/>
    </source>
</evidence>
<keyword evidence="12" id="KW-0963">Cytoplasm</keyword>
<dbReference type="PROSITE" id="PS50926">
    <property type="entry name" value="TRAM"/>
    <property type="match status" value="1"/>
</dbReference>
<dbReference type="CDD" id="cd01335">
    <property type="entry name" value="Radical_SAM"/>
    <property type="match status" value="1"/>
</dbReference>
<dbReference type="SUPFAM" id="SSF102114">
    <property type="entry name" value="Radical SAM enzymes"/>
    <property type="match status" value="1"/>
</dbReference>
<evidence type="ECO:0000256" key="8">
    <source>
        <dbReference type="ARBA" id="ARBA00033765"/>
    </source>
</evidence>
<feature type="binding site" evidence="12">
    <location>
        <position position="50"/>
    </location>
    <ligand>
        <name>[4Fe-4S] cluster</name>
        <dbReference type="ChEBI" id="CHEBI:49883"/>
        <label>1</label>
    </ligand>
</feature>
<dbReference type="InterPro" id="IPR006638">
    <property type="entry name" value="Elp3/MiaA/NifB-like_rSAM"/>
</dbReference>
<dbReference type="Proteomes" id="UP000262583">
    <property type="component" value="Chromosome"/>
</dbReference>
<comment type="subunit">
    <text evidence="12">Monomer.</text>
</comment>
<dbReference type="KEGG" id="schv:BRCON_0824"/>
<protein>
    <recommendedName>
        <fullName evidence="9 12">tRNA-2-methylthio-N(6)-dimethylallyladenosine synthase</fullName>
        <ecNumber evidence="8 12">2.8.4.3</ecNumber>
    </recommendedName>
    <alternativeName>
        <fullName evidence="11 12">(Dimethylallyl)adenosine tRNA methylthiotransferase MiaB</fullName>
    </alternativeName>
    <alternativeName>
        <fullName evidence="10 12">tRNA-i(6)A37 methylthiotransferase</fullName>
    </alternativeName>
</protein>
<feature type="binding site" evidence="12">
    <location>
        <position position="83"/>
    </location>
    <ligand>
        <name>[4Fe-4S] cluster</name>
        <dbReference type="ChEBI" id="CHEBI:49883"/>
        <label>1</label>
    </ligand>
</feature>
<dbReference type="AlphaFoldDB" id="A0A2Z4Y328"/>
<evidence type="ECO:0000256" key="1">
    <source>
        <dbReference type="ARBA" id="ARBA00003234"/>
    </source>
</evidence>
<dbReference type="InterPro" id="IPR023404">
    <property type="entry name" value="rSAM_horseshoe"/>
</dbReference>
<evidence type="ECO:0000256" key="3">
    <source>
        <dbReference type="ARBA" id="ARBA00022679"/>
    </source>
</evidence>
<dbReference type="FunFam" id="3.80.30.20:FF:000001">
    <property type="entry name" value="tRNA-2-methylthio-N(6)-dimethylallyladenosine synthase 2"/>
    <property type="match status" value="1"/>
</dbReference>
<keyword evidence="12" id="KW-0819">tRNA processing</keyword>
<dbReference type="SFLD" id="SFLDS00029">
    <property type="entry name" value="Radical_SAM"/>
    <property type="match status" value="1"/>
</dbReference>
<reference evidence="16 17" key="1">
    <citation type="submission" date="2018-05" db="EMBL/GenBank/DDBJ databases">
        <title>A metagenomic window into the 2 km-deep terrestrial subsurface aquifer revealed taxonomically and functionally diverse microbial community comprising novel uncultured bacterial lineages.</title>
        <authorList>
            <person name="Kadnikov V.V."/>
            <person name="Mardanov A.V."/>
            <person name="Beletsky A.V."/>
            <person name="Banks D."/>
            <person name="Pimenov N.V."/>
            <person name="Frank Y.A."/>
            <person name="Karnachuk O.V."/>
            <person name="Ravin N.V."/>
        </authorList>
    </citation>
    <scope>NUCLEOTIDE SEQUENCE [LARGE SCALE GENOMIC DNA]</scope>
    <source>
        <strain evidence="16">BY</strain>
    </source>
</reference>
<dbReference type="GO" id="GO:0035597">
    <property type="term" value="F:tRNA-2-methylthio-N(6)-dimethylallyladenosine(37) synthase activity"/>
    <property type="evidence" value="ECO:0007669"/>
    <property type="project" value="UniProtKB-EC"/>
</dbReference>
<evidence type="ECO:0000256" key="6">
    <source>
        <dbReference type="ARBA" id="ARBA00023004"/>
    </source>
</evidence>
<keyword evidence="3 12" id="KW-0808">Transferase</keyword>
<evidence type="ECO:0000256" key="11">
    <source>
        <dbReference type="ARBA" id="ARBA00081141"/>
    </source>
</evidence>
<feature type="binding site" evidence="12">
    <location>
        <position position="158"/>
    </location>
    <ligand>
        <name>[4Fe-4S] cluster</name>
        <dbReference type="ChEBI" id="CHEBI:49883"/>
        <label>2</label>
        <note>4Fe-4S-S-AdoMet</note>
    </ligand>
</feature>
<dbReference type="GO" id="GO:0051539">
    <property type="term" value="F:4 iron, 4 sulfur cluster binding"/>
    <property type="evidence" value="ECO:0007669"/>
    <property type="project" value="UniProtKB-UniRule"/>
</dbReference>
<dbReference type="InterPro" id="IPR020612">
    <property type="entry name" value="Methylthiotransferase_CS"/>
</dbReference>
<evidence type="ECO:0000313" key="17">
    <source>
        <dbReference type="Proteomes" id="UP000262583"/>
    </source>
</evidence>
<evidence type="ECO:0000256" key="7">
    <source>
        <dbReference type="ARBA" id="ARBA00023014"/>
    </source>
</evidence>
<keyword evidence="4 12" id="KW-0949">S-adenosyl-L-methionine</keyword>
<dbReference type="GO" id="GO:0005829">
    <property type="term" value="C:cytosol"/>
    <property type="evidence" value="ECO:0007669"/>
    <property type="project" value="TreeGrafter"/>
</dbReference>
<name>A0A2Z4Y328_SUMC1</name>
<keyword evidence="7 12" id="KW-0411">Iron-sulfur</keyword>
<dbReference type="EMBL" id="CP030759">
    <property type="protein sequence ID" value="AXA35601.1"/>
    <property type="molecule type" value="Genomic_DNA"/>
</dbReference>
<sequence length="467" mass="52378">MMTPKTFHIITYGCQMNEHDSEIMAGILEARGLQWIEDASLADVVIVNTCVVREGAEERAVGRLSTLGALKRKGNRILAVAGCMAQKDGVTLLERLPQIDLVVGTRDLFKIGNLIDEVALKGDRLVSIEDVDKPVFLDAQPVRRHSHVRALVTVMYGCNNFCTFCIVPATRGRETSRPLREVVDEVRRLAEAGYPEVMLLGQNVNSYYDRQARADFADLLAAVSEVDGIRRIRFITSHPKDFSPKLIDAIAKIEKVCEAIHLPVQAGANRVLRRMKRFYTKEQYLDLLAQIREQIPSAAITTDIIVGFPDETEQDFEETYDLLERARWDSAFIFMYSPRPGTKAATWYDSVPIEEKKRRLQKCLRRQEEISGEINRKLVNSVQEVLVESVSKKSTDQLMGRTKTDKAVVFSGSHDLIGKLVRVRITEGFPHTLFGELVGEALGANGWSDQRVGAQVLSECQSERGAA</sequence>
<feature type="binding site" evidence="12">
    <location>
        <position position="165"/>
    </location>
    <ligand>
        <name>[4Fe-4S] cluster</name>
        <dbReference type="ChEBI" id="CHEBI:49883"/>
        <label>2</label>
        <note>4Fe-4S-S-AdoMet</note>
    </ligand>
</feature>
<evidence type="ECO:0000259" key="13">
    <source>
        <dbReference type="PROSITE" id="PS50926"/>
    </source>
</evidence>
<dbReference type="PROSITE" id="PS51918">
    <property type="entry name" value="RADICAL_SAM"/>
    <property type="match status" value="1"/>
</dbReference>
<evidence type="ECO:0000256" key="9">
    <source>
        <dbReference type="ARBA" id="ARBA00068570"/>
    </source>
</evidence>
<keyword evidence="6 12" id="KW-0408">Iron</keyword>
<dbReference type="PROSITE" id="PS01278">
    <property type="entry name" value="MTTASE_RADICAL"/>
    <property type="match status" value="1"/>
</dbReference>
<keyword evidence="5 12" id="KW-0479">Metal-binding</keyword>
<feature type="binding site" evidence="12">
    <location>
        <position position="162"/>
    </location>
    <ligand>
        <name>[4Fe-4S] cluster</name>
        <dbReference type="ChEBI" id="CHEBI:49883"/>
        <label>2</label>
        <note>4Fe-4S-S-AdoMet</note>
    </ligand>
</feature>
<feature type="domain" description="MTTase N-terminal" evidence="14">
    <location>
        <begin position="5"/>
        <end position="120"/>
    </location>
</feature>
<dbReference type="HAMAP" id="MF_01864">
    <property type="entry name" value="tRNA_metthiotr_MiaB"/>
    <property type="match status" value="1"/>
</dbReference>
<dbReference type="InterPro" id="IPR006463">
    <property type="entry name" value="MiaB_methiolase"/>
</dbReference>
<dbReference type="GO" id="GO:0046872">
    <property type="term" value="F:metal ion binding"/>
    <property type="evidence" value="ECO:0007669"/>
    <property type="project" value="UniProtKB-KW"/>
</dbReference>
<comment type="similarity">
    <text evidence="12">Belongs to the methylthiotransferase family. MiaB subfamily.</text>
</comment>
<evidence type="ECO:0000259" key="14">
    <source>
        <dbReference type="PROSITE" id="PS51449"/>
    </source>
</evidence>
<evidence type="ECO:0000256" key="2">
    <source>
        <dbReference type="ARBA" id="ARBA00022485"/>
    </source>
</evidence>
<evidence type="ECO:0000259" key="15">
    <source>
        <dbReference type="PROSITE" id="PS51918"/>
    </source>
</evidence>
<dbReference type="InterPro" id="IPR038135">
    <property type="entry name" value="Methylthiotransferase_N_sf"/>
</dbReference>
<dbReference type="SFLD" id="SFLDG01082">
    <property type="entry name" value="B12-binding_domain_containing"/>
    <property type="match status" value="1"/>
</dbReference>
<dbReference type="Gene3D" id="3.40.50.12160">
    <property type="entry name" value="Methylthiotransferase, N-terminal domain"/>
    <property type="match status" value="1"/>
</dbReference>
<dbReference type="SFLD" id="SFLDF00273">
    <property type="entry name" value="(dimethylallyl)adenosine_tRNA"/>
    <property type="match status" value="1"/>
</dbReference>
<dbReference type="NCBIfam" id="TIGR01574">
    <property type="entry name" value="miaB-methiolase"/>
    <property type="match status" value="1"/>
</dbReference>
<dbReference type="SFLD" id="SFLDG01061">
    <property type="entry name" value="methylthiotransferase"/>
    <property type="match status" value="1"/>
</dbReference>
<evidence type="ECO:0000256" key="10">
    <source>
        <dbReference type="ARBA" id="ARBA00080698"/>
    </source>
</evidence>
<comment type="subcellular location">
    <subcellularLocation>
        <location evidence="12">Cytoplasm</location>
    </subcellularLocation>
</comment>
<dbReference type="SMART" id="SM00729">
    <property type="entry name" value="Elp3"/>
    <property type="match status" value="1"/>
</dbReference>
<dbReference type="InterPro" id="IPR058240">
    <property type="entry name" value="rSAM_sf"/>
</dbReference>
<comment type="function">
    <text evidence="1 12">Catalyzes the methylthiolation of N6-(dimethylallyl)adenosine (i(6)A), leading to the formation of 2-methylthio-N6-(dimethylallyl)adenosine (ms(2)i(6)A) at position 37 in tRNAs that read codons beginning with uridine.</text>
</comment>
<dbReference type="InterPro" id="IPR002792">
    <property type="entry name" value="TRAM_dom"/>
</dbReference>
<keyword evidence="2 12" id="KW-0004">4Fe-4S</keyword>